<dbReference type="CDD" id="cd00320">
    <property type="entry name" value="cpn10"/>
    <property type="match status" value="1"/>
</dbReference>
<evidence type="ECO:0000256" key="1">
    <source>
        <dbReference type="ARBA" id="ARBA00023186"/>
    </source>
</evidence>
<evidence type="ECO:0000313" key="3">
    <source>
        <dbReference type="EMBL" id="CAB4200158.1"/>
    </source>
</evidence>
<proteinExistence type="predicted"/>
<dbReference type="GO" id="GO:0005524">
    <property type="term" value="F:ATP binding"/>
    <property type="evidence" value="ECO:0007669"/>
    <property type="project" value="InterPro"/>
</dbReference>
<dbReference type="SMART" id="SM00883">
    <property type="entry name" value="Cpn10"/>
    <property type="match status" value="1"/>
</dbReference>
<dbReference type="InterPro" id="IPR020818">
    <property type="entry name" value="Chaperonin_GroES"/>
</dbReference>
<organism evidence="3">
    <name type="scientific">uncultured Caudovirales phage</name>
    <dbReference type="NCBI Taxonomy" id="2100421"/>
    <lineage>
        <taxon>Viruses</taxon>
        <taxon>Duplodnaviria</taxon>
        <taxon>Heunggongvirae</taxon>
        <taxon>Uroviricota</taxon>
        <taxon>Caudoviricetes</taxon>
        <taxon>Peduoviridae</taxon>
        <taxon>Maltschvirus</taxon>
        <taxon>Maltschvirus maltsch</taxon>
    </lineage>
</organism>
<keyword evidence="1" id="KW-0143">Chaperone</keyword>
<dbReference type="Gene3D" id="2.30.33.40">
    <property type="entry name" value="GroES chaperonin"/>
    <property type="match status" value="1"/>
</dbReference>
<gene>
    <name evidence="2" type="ORF">UFOVP1154_13</name>
    <name evidence="3" type="ORF">UFOVP1341_24</name>
    <name evidence="4" type="ORF">UFOVP1601_3</name>
</gene>
<evidence type="ECO:0000313" key="2">
    <source>
        <dbReference type="EMBL" id="CAB4187171.1"/>
    </source>
</evidence>
<protein>
    <submittedName>
        <fullName evidence="3">GroS Co-chaperonin GroES (HSP10)</fullName>
    </submittedName>
</protein>
<dbReference type="EMBL" id="LR797107">
    <property type="protein sequence ID" value="CAB4187171.1"/>
    <property type="molecule type" value="Genomic_DNA"/>
</dbReference>
<dbReference type="PRINTS" id="PR00297">
    <property type="entry name" value="CHAPERONIN10"/>
</dbReference>
<accession>A0A6J5S188</accession>
<dbReference type="EMBL" id="LR797292">
    <property type="protein sequence ID" value="CAB4200158.1"/>
    <property type="molecule type" value="Genomic_DNA"/>
</dbReference>
<sequence length="141" mass="15478">MNLRPLKDGMIVRPIDPPKQFGLIHAPETVLADNPNYFGMTGEVVALGPGGYEDKDEDKNSGRVVWGGRRKRFDVTVGDVVLFNRYAGKQVTCTDDGILYLVMRETEVMGIVPPELAGTILPGYMPAGDEGIKDLPKETTR</sequence>
<dbReference type="InterPro" id="IPR011032">
    <property type="entry name" value="GroES-like_sf"/>
</dbReference>
<name>A0A6J5S188_9CAUD</name>
<dbReference type="SUPFAM" id="SSF50129">
    <property type="entry name" value="GroES-like"/>
    <property type="match status" value="1"/>
</dbReference>
<dbReference type="InterPro" id="IPR037124">
    <property type="entry name" value="Chaperonin_GroES_sf"/>
</dbReference>
<dbReference type="EMBL" id="LR797469">
    <property type="protein sequence ID" value="CAB4218175.1"/>
    <property type="molecule type" value="Genomic_DNA"/>
</dbReference>
<dbReference type="Pfam" id="PF00166">
    <property type="entry name" value="Cpn10"/>
    <property type="match status" value="1"/>
</dbReference>
<dbReference type="GO" id="GO:0044183">
    <property type="term" value="F:protein folding chaperone"/>
    <property type="evidence" value="ECO:0007669"/>
    <property type="project" value="InterPro"/>
</dbReference>
<reference evidence="3" key="1">
    <citation type="submission" date="2020-05" db="EMBL/GenBank/DDBJ databases">
        <authorList>
            <person name="Chiriac C."/>
            <person name="Salcher M."/>
            <person name="Ghai R."/>
            <person name="Kavagutti S V."/>
        </authorList>
    </citation>
    <scope>NUCLEOTIDE SEQUENCE</scope>
</reference>
<evidence type="ECO:0000313" key="4">
    <source>
        <dbReference type="EMBL" id="CAB4218175.1"/>
    </source>
</evidence>